<dbReference type="InterPro" id="IPR016181">
    <property type="entry name" value="Acyl_CoA_acyltransferase"/>
</dbReference>
<dbReference type="eggNOG" id="KOG3216">
    <property type="taxonomic scope" value="Eukaryota"/>
</dbReference>
<evidence type="ECO:0000256" key="3">
    <source>
        <dbReference type="SAM" id="Coils"/>
    </source>
</evidence>
<dbReference type="OrthoDB" id="7305308at2759"/>
<keyword evidence="2" id="KW-0012">Acyltransferase</keyword>
<reference evidence="6" key="1">
    <citation type="journal article" date="2015" name="BMC Genomics">
        <title>Genomic and transcriptomic analysis of the endophytic fungus Pestalotiopsis fici reveals its lifestyle and high potential for synthesis of natural products.</title>
        <authorList>
            <person name="Wang X."/>
            <person name="Zhang X."/>
            <person name="Liu L."/>
            <person name="Xiang M."/>
            <person name="Wang W."/>
            <person name="Sun X."/>
            <person name="Che Y."/>
            <person name="Guo L."/>
            <person name="Liu G."/>
            <person name="Guo L."/>
            <person name="Wang C."/>
            <person name="Yin W.B."/>
            <person name="Stadler M."/>
            <person name="Zhang X."/>
            <person name="Liu X."/>
        </authorList>
    </citation>
    <scope>NUCLEOTIDE SEQUENCE [LARGE SCALE GENOMIC DNA]</scope>
    <source>
        <strain evidence="6">W106-1 / CGMCC3.15140</strain>
    </source>
</reference>
<dbReference type="GO" id="GO:0008080">
    <property type="term" value="F:N-acetyltransferase activity"/>
    <property type="evidence" value="ECO:0007669"/>
    <property type="project" value="UniProtKB-ARBA"/>
</dbReference>
<evidence type="ECO:0000313" key="5">
    <source>
        <dbReference type="EMBL" id="ETS73663.1"/>
    </source>
</evidence>
<dbReference type="EMBL" id="KI912121">
    <property type="protein sequence ID" value="ETS73663.1"/>
    <property type="molecule type" value="Genomic_DNA"/>
</dbReference>
<proteinExistence type="predicted"/>
<keyword evidence="1" id="KW-0808">Transferase</keyword>
<name>W3WIF5_PESFW</name>
<evidence type="ECO:0000256" key="1">
    <source>
        <dbReference type="ARBA" id="ARBA00022679"/>
    </source>
</evidence>
<dbReference type="InterPro" id="IPR000182">
    <property type="entry name" value="GNAT_dom"/>
</dbReference>
<gene>
    <name evidence="5" type="ORF">PFICI_14609</name>
</gene>
<protein>
    <recommendedName>
        <fullName evidence="4">N-acetyltransferase domain-containing protein</fullName>
    </recommendedName>
</protein>
<keyword evidence="6" id="KW-1185">Reference proteome</keyword>
<dbReference type="SUPFAM" id="SSF55729">
    <property type="entry name" value="Acyl-CoA N-acyltransferases (Nat)"/>
    <property type="match status" value="1"/>
</dbReference>
<dbReference type="RefSeq" id="XP_007841381.1">
    <property type="nucleotide sequence ID" value="XM_007843190.1"/>
</dbReference>
<feature type="coiled-coil region" evidence="3">
    <location>
        <begin position="19"/>
        <end position="46"/>
    </location>
</feature>
<organism evidence="5 6">
    <name type="scientific">Pestalotiopsis fici (strain W106-1 / CGMCC3.15140)</name>
    <dbReference type="NCBI Taxonomy" id="1229662"/>
    <lineage>
        <taxon>Eukaryota</taxon>
        <taxon>Fungi</taxon>
        <taxon>Dikarya</taxon>
        <taxon>Ascomycota</taxon>
        <taxon>Pezizomycotina</taxon>
        <taxon>Sordariomycetes</taxon>
        <taxon>Xylariomycetidae</taxon>
        <taxon>Amphisphaeriales</taxon>
        <taxon>Sporocadaceae</taxon>
        <taxon>Pestalotiopsis</taxon>
    </lineage>
</organism>
<dbReference type="Pfam" id="PF00583">
    <property type="entry name" value="Acetyltransf_1"/>
    <property type="match status" value="1"/>
</dbReference>
<dbReference type="PROSITE" id="PS51186">
    <property type="entry name" value="GNAT"/>
    <property type="match status" value="1"/>
</dbReference>
<dbReference type="HOGENOM" id="CLU_013985_41_2_1"/>
<dbReference type="KEGG" id="pfy:PFICI_14609"/>
<dbReference type="Proteomes" id="UP000030651">
    <property type="component" value="Unassembled WGS sequence"/>
</dbReference>
<dbReference type="GeneID" id="19279622"/>
<dbReference type="CDD" id="cd04301">
    <property type="entry name" value="NAT_SF"/>
    <property type="match status" value="1"/>
</dbReference>
<evidence type="ECO:0000313" key="6">
    <source>
        <dbReference type="Proteomes" id="UP000030651"/>
    </source>
</evidence>
<sequence>MAPAACTVRHARREDVSTILDLIRELADYEHELDAVEATEETLLATIAFAPAGVESTSTAPQTESTSPTRPARCLLLFNEANAPAGMALYFYNYSTWRAKGGIYLEDLYVKSSERGKGYGKRLLVELAKEVKAMNGGRLEWSVLKWNEPSIKFYESIGATAMNEWVGMRVDREGLTKLAGLLD</sequence>
<feature type="domain" description="N-acetyltransferase" evidence="4">
    <location>
        <begin position="6"/>
        <end position="173"/>
    </location>
</feature>
<evidence type="ECO:0000259" key="4">
    <source>
        <dbReference type="PROSITE" id="PS51186"/>
    </source>
</evidence>
<dbReference type="FunFam" id="3.40.630.30:FF:000086">
    <property type="entry name" value="Acetyltransferase, GNAT family, putative"/>
    <property type="match status" value="1"/>
</dbReference>
<dbReference type="AlphaFoldDB" id="W3WIF5"/>
<accession>W3WIF5</accession>
<evidence type="ECO:0000256" key="2">
    <source>
        <dbReference type="ARBA" id="ARBA00023315"/>
    </source>
</evidence>
<keyword evidence="3" id="KW-0175">Coiled coil</keyword>
<dbReference type="PANTHER" id="PTHR10545:SF29">
    <property type="entry name" value="GH14572P-RELATED"/>
    <property type="match status" value="1"/>
</dbReference>
<dbReference type="PANTHER" id="PTHR10545">
    <property type="entry name" value="DIAMINE N-ACETYLTRANSFERASE"/>
    <property type="match status" value="1"/>
</dbReference>
<dbReference type="STRING" id="1229662.W3WIF5"/>
<dbReference type="InterPro" id="IPR051016">
    <property type="entry name" value="Diverse_Substrate_AcTransf"/>
</dbReference>
<dbReference type="InParanoid" id="W3WIF5"/>
<dbReference type="Gene3D" id="3.40.630.30">
    <property type="match status" value="1"/>
</dbReference>
<dbReference type="OMA" id="QSEWVRY"/>